<evidence type="ECO:0008006" key="2">
    <source>
        <dbReference type="Google" id="ProtNLM"/>
    </source>
</evidence>
<gene>
    <name evidence="1" type="ORF">METZ01_LOCUS458661</name>
</gene>
<dbReference type="EMBL" id="UINC01191257">
    <property type="protein sequence ID" value="SVE05807.1"/>
    <property type="molecule type" value="Genomic_DNA"/>
</dbReference>
<dbReference type="SUPFAM" id="SSF54637">
    <property type="entry name" value="Thioesterase/thiol ester dehydrase-isomerase"/>
    <property type="match status" value="1"/>
</dbReference>
<reference evidence="1" key="1">
    <citation type="submission" date="2018-05" db="EMBL/GenBank/DDBJ databases">
        <authorList>
            <person name="Lanie J.A."/>
            <person name="Ng W.-L."/>
            <person name="Kazmierczak K.M."/>
            <person name="Andrzejewski T.M."/>
            <person name="Davidsen T.M."/>
            <person name="Wayne K.J."/>
            <person name="Tettelin H."/>
            <person name="Glass J.I."/>
            <person name="Rusch D."/>
            <person name="Podicherti R."/>
            <person name="Tsui H.-C.T."/>
            <person name="Winkler M.E."/>
        </authorList>
    </citation>
    <scope>NUCLEOTIDE SEQUENCE</scope>
</reference>
<accession>A0A383ADA5</accession>
<dbReference type="Gene3D" id="3.10.129.10">
    <property type="entry name" value="Hotdog Thioesterase"/>
    <property type="match status" value="1"/>
</dbReference>
<name>A0A383ADA5_9ZZZZ</name>
<organism evidence="1">
    <name type="scientific">marine metagenome</name>
    <dbReference type="NCBI Taxonomy" id="408172"/>
    <lineage>
        <taxon>unclassified sequences</taxon>
        <taxon>metagenomes</taxon>
        <taxon>ecological metagenomes</taxon>
    </lineage>
</organism>
<dbReference type="InterPro" id="IPR029069">
    <property type="entry name" value="HotDog_dom_sf"/>
</dbReference>
<proteinExistence type="predicted"/>
<protein>
    <recommendedName>
        <fullName evidence="2">MaoC-like domain-containing protein</fullName>
    </recommendedName>
</protein>
<dbReference type="AlphaFoldDB" id="A0A383ADA5"/>
<evidence type="ECO:0000313" key="1">
    <source>
        <dbReference type="EMBL" id="SVE05807.1"/>
    </source>
</evidence>
<sequence length="138" mass="14991">MTVEKLGDVEFGEDLPAFTPDTSLETGARFAEIAWGMRANRFSNHEKAREEGLPAAMIPGILNQGYLVAMIHHWAPVAEVVSVDTVFRAPVTADEPHSITGVVTDIDEDHGKVEIDLTVANEKGEPRVFGTAVIKLPL</sequence>